<feature type="transmembrane region" description="Helical" evidence="1">
    <location>
        <begin position="186"/>
        <end position="209"/>
    </location>
</feature>
<feature type="transmembrane region" description="Helical" evidence="1">
    <location>
        <begin position="234"/>
        <end position="259"/>
    </location>
</feature>
<protein>
    <submittedName>
        <fullName evidence="2">Uncharacterized protein</fullName>
    </submittedName>
</protein>
<organism evidence="2 3">
    <name type="scientific">Achromobacter pulmonis</name>
    <dbReference type="NCBI Taxonomy" id="1389932"/>
    <lineage>
        <taxon>Bacteria</taxon>
        <taxon>Pseudomonadati</taxon>
        <taxon>Pseudomonadota</taxon>
        <taxon>Betaproteobacteria</taxon>
        <taxon>Burkholderiales</taxon>
        <taxon>Alcaligenaceae</taxon>
        <taxon>Achromobacter</taxon>
    </lineage>
</organism>
<dbReference type="AlphaFoldDB" id="A0A6S7CZ82"/>
<name>A0A6S7CZ82_9BURK</name>
<keyword evidence="1" id="KW-0812">Transmembrane</keyword>
<feature type="transmembrane region" description="Helical" evidence="1">
    <location>
        <begin position="6"/>
        <end position="26"/>
    </location>
</feature>
<proteinExistence type="predicted"/>
<accession>A0A6S7CZ82</accession>
<evidence type="ECO:0000313" key="3">
    <source>
        <dbReference type="Proteomes" id="UP000494203"/>
    </source>
</evidence>
<keyword evidence="1" id="KW-0472">Membrane</keyword>
<dbReference type="Proteomes" id="UP000494203">
    <property type="component" value="Unassembled WGS sequence"/>
</dbReference>
<evidence type="ECO:0000313" key="2">
    <source>
        <dbReference type="EMBL" id="CAB3859107.1"/>
    </source>
</evidence>
<dbReference type="EMBL" id="CADIKZ010000005">
    <property type="protein sequence ID" value="CAB3859107.1"/>
    <property type="molecule type" value="Genomic_DNA"/>
</dbReference>
<reference evidence="2 3" key="1">
    <citation type="submission" date="2020-04" db="EMBL/GenBank/DDBJ databases">
        <authorList>
            <person name="De Canck E."/>
        </authorList>
    </citation>
    <scope>NUCLEOTIDE SEQUENCE [LARGE SCALE GENOMIC DNA]</scope>
    <source>
        <strain evidence="2 3">LMG 26788</strain>
    </source>
</reference>
<keyword evidence="1" id="KW-1133">Transmembrane helix</keyword>
<evidence type="ECO:0000256" key="1">
    <source>
        <dbReference type="SAM" id="Phobius"/>
    </source>
</evidence>
<gene>
    <name evidence="2" type="ORF">LMG26788_02166</name>
</gene>
<sequence>MNELVLSLGSLIVGVVATVWVSAYFFRRSFKKSLTPYVQFTSKPFEGISPDVRRALAVTYAGVAVEDLFEIQFVVANTGDKAIRDLIEPLSLSLPENSTLLDASILYQEPSELKTTLSISEDRRGIFIDFPLLNKGDFFVLKVLLNGAPKPHELKFSILVDELPRTLPTQRLSIGEIGTPTERNKLIFPLLGVGLFVSLWGLSVVKVIYDSWVEWPLWIGGFAEYVSQITLSHLAKAAACVPAFFLTVLGVMLSAAALFDGNFPPLKKKVVLPNNLTRTPIRFEIDKPK</sequence>
<keyword evidence="3" id="KW-1185">Reference proteome</keyword>
<dbReference type="RefSeq" id="WP_175140763.1">
    <property type="nucleotide sequence ID" value="NZ_CADIKZ010000005.1"/>
</dbReference>